<dbReference type="EMBL" id="BNCJ01000001">
    <property type="protein sequence ID" value="GHF34713.1"/>
    <property type="molecule type" value="Genomic_DNA"/>
</dbReference>
<dbReference type="InterPro" id="IPR000620">
    <property type="entry name" value="EamA_dom"/>
</dbReference>
<evidence type="ECO:0000313" key="3">
    <source>
        <dbReference type="EMBL" id="GHF34713.1"/>
    </source>
</evidence>
<protein>
    <recommendedName>
        <fullName evidence="2">EamA domain-containing protein</fullName>
    </recommendedName>
</protein>
<feature type="transmembrane region" description="Helical" evidence="1">
    <location>
        <begin position="180"/>
        <end position="201"/>
    </location>
</feature>
<keyword evidence="1" id="KW-1133">Transmembrane helix</keyword>
<feature type="transmembrane region" description="Helical" evidence="1">
    <location>
        <begin position="6"/>
        <end position="25"/>
    </location>
</feature>
<feature type="transmembrane region" description="Helical" evidence="1">
    <location>
        <begin position="213"/>
        <end position="232"/>
    </location>
</feature>
<feature type="transmembrane region" description="Helical" evidence="1">
    <location>
        <begin position="238"/>
        <end position="256"/>
    </location>
</feature>
<dbReference type="SUPFAM" id="SSF103481">
    <property type="entry name" value="Multidrug resistance efflux transporter EmrE"/>
    <property type="match status" value="2"/>
</dbReference>
<organism evidence="3 4">
    <name type="scientific">Seohaeicola zhoushanensis</name>
    <dbReference type="NCBI Taxonomy" id="1569283"/>
    <lineage>
        <taxon>Bacteria</taxon>
        <taxon>Pseudomonadati</taxon>
        <taxon>Pseudomonadota</taxon>
        <taxon>Alphaproteobacteria</taxon>
        <taxon>Rhodobacterales</taxon>
        <taxon>Roseobacteraceae</taxon>
        <taxon>Seohaeicola</taxon>
    </lineage>
</organism>
<feature type="domain" description="EamA" evidence="2">
    <location>
        <begin position="7"/>
        <end position="136"/>
    </location>
</feature>
<evidence type="ECO:0000313" key="4">
    <source>
        <dbReference type="Proteomes" id="UP000626220"/>
    </source>
</evidence>
<dbReference type="RefSeq" id="WP_189678234.1">
    <property type="nucleotide sequence ID" value="NZ_BNCJ01000001.1"/>
</dbReference>
<feature type="transmembrane region" description="Helical" evidence="1">
    <location>
        <begin position="97"/>
        <end position="114"/>
    </location>
</feature>
<reference evidence="3" key="1">
    <citation type="journal article" date="2014" name="Int. J. Syst. Evol. Microbiol.">
        <title>Complete genome sequence of Corynebacterium casei LMG S-19264T (=DSM 44701T), isolated from a smear-ripened cheese.</title>
        <authorList>
            <consortium name="US DOE Joint Genome Institute (JGI-PGF)"/>
            <person name="Walter F."/>
            <person name="Albersmeier A."/>
            <person name="Kalinowski J."/>
            <person name="Ruckert C."/>
        </authorList>
    </citation>
    <scope>NUCLEOTIDE SEQUENCE</scope>
    <source>
        <strain evidence="3">KCTC 42650</strain>
    </source>
</reference>
<feature type="transmembrane region" description="Helical" evidence="1">
    <location>
        <begin position="65"/>
        <end position="85"/>
    </location>
</feature>
<keyword evidence="1" id="KW-0812">Transmembrane</keyword>
<name>A0A8J3GU23_9RHOB</name>
<keyword evidence="4" id="KW-1185">Reference proteome</keyword>
<evidence type="ECO:0000259" key="2">
    <source>
        <dbReference type="Pfam" id="PF00892"/>
    </source>
</evidence>
<feature type="transmembrane region" description="Helical" evidence="1">
    <location>
        <begin position="149"/>
        <end position="168"/>
    </location>
</feature>
<evidence type="ECO:0000256" key="1">
    <source>
        <dbReference type="SAM" id="Phobius"/>
    </source>
</evidence>
<feature type="transmembrane region" description="Helical" evidence="1">
    <location>
        <begin position="120"/>
        <end position="137"/>
    </location>
</feature>
<comment type="caution">
    <text evidence="3">The sequence shown here is derived from an EMBL/GenBank/DDBJ whole genome shotgun (WGS) entry which is preliminary data.</text>
</comment>
<gene>
    <name evidence="3" type="ORF">GCM10017056_02720</name>
</gene>
<feature type="transmembrane region" description="Helical" evidence="1">
    <location>
        <begin position="268"/>
        <end position="286"/>
    </location>
</feature>
<reference evidence="3" key="2">
    <citation type="submission" date="2020-09" db="EMBL/GenBank/DDBJ databases">
        <authorList>
            <person name="Sun Q."/>
            <person name="Kim S."/>
        </authorList>
    </citation>
    <scope>NUCLEOTIDE SEQUENCE</scope>
    <source>
        <strain evidence="3">KCTC 42650</strain>
    </source>
</reference>
<dbReference type="Proteomes" id="UP000626220">
    <property type="component" value="Unassembled WGS sequence"/>
</dbReference>
<dbReference type="InterPro" id="IPR037185">
    <property type="entry name" value="EmrE-like"/>
</dbReference>
<sequence length="287" mass="29395">MTAELFLIAVAAASFYALGIVMAPFGLRHVSALSGGAISVPTSALLLLAVSPVTVDWGNWDNHSAAIFAAGGLFYPAGVTLLNFAGNRRLGPNLTAAVGNVTPLFAIGLAMVFLGESLRWAQVGGIAVLFAGLAVIAADRVRSHPTATLWLLGIPLAAAVLRGGAQPLVKAGLAGWPNAFAAATLAYVVSASLILLAYLVLGRNGPARTLPGVLWFVAIGTANGMSLLLLYVALSMGAVSLVAPVFACYPLITYAINRLVLQQRDVTARGMLGIGLTVVGVVALLVL</sequence>
<feature type="transmembrane region" description="Helical" evidence="1">
    <location>
        <begin position="32"/>
        <end position="53"/>
    </location>
</feature>
<proteinExistence type="predicted"/>
<dbReference type="GO" id="GO:0016020">
    <property type="term" value="C:membrane"/>
    <property type="evidence" value="ECO:0007669"/>
    <property type="project" value="InterPro"/>
</dbReference>
<dbReference type="Pfam" id="PF00892">
    <property type="entry name" value="EamA"/>
    <property type="match status" value="1"/>
</dbReference>
<accession>A0A8J3GU23</accession>
<dbReference type="AlphaFoldDB" id="A0A8J3GU23"/>
<keyword evidence="1" id="KW-0472">Membrane</keyword>